<proteinExistence type="predicted"/>
<sequence length="61" mass="6869">MVQSSFTLEELTLCLTQLCFFPAIRGQSSTCTDECLKKWSVSSSWVPMIPSCNIPMLKHLT</sequence>
<dbReference type="EMBL" id="GGEC01020498">
    <property type="protein sequence ID" value="MBX00982.1"/>
    <property type="molecule type" value="Transcribed_RNA"/>
</dbReference>
<name>A0A2P2K5I2_RHIMU</name>
<dbReference type="AlphaFoldDB" id="A0A2P2K5I2"/>
<evidence type="ECO:0000313" key="1">
    <source>
        <dbReference type="EMBL" id="MBX00982.1"/>
    </source>
</evidence>
<organism evidence="1">
    <name type="scientific">Rhizophora mucronata</name>
    <name type="common">Asiatic mangrove</name>
    <dbReference type="NCBI Taxonomy" id="61149"/>
    <lineage>
        <taxon>Eukaryota</taxon>
        <taxon>Viridiplantae</taxon>
        <taxon>Streptophyta</taxon>
        <taxon>Embryophyta</taxon>
        <taxon>Tracheophyta</taxon>
        <taxon>Spermatophyta</taxon>
        <taxon>Magnoliopsida</taxon>
        <taxon>eudicotyledons</taxon>
        <taxon>Gunneridae</taxon>
        <taxon>Pentapetalae</taxon>
        <taxon>rosids</taxon>
        <taxon>fabids</taxon>
        <taxon>Malpighiales</taxon>
        <taxon>Rhizophoraceae</taxon>
        <taxon>Rhizophora</taxon>
    </lineage>
</organism>
<accession>A0A2P2K5I2</accession>
<reference evidence="1" key="1">
    <citation type="submission" date="2018-02" db="EMBL/GenBank/DDBJ databases">
        <title>Rhizophora mucronata_Transcriptome.</title>
        <authorList>
            <person name="Meera S.P."/>
            <person name="Sreeshan A."/>
            <person name="Augustine A."/>
        </authorList>
    </citation>
    <scope>NUCLEOTIDE SEQUENCE</scope>
    <source>
        <tissue evidence="1">Leaf</tissue>
    </source>
</reference>
<protein>
    <submittedName>
        <fullName evidence="1">Phospholipase D beta 2-like isoform X2</fullName>
    </submittedName>
</protein>